<name>A0A1B6MIA6_9HEMI</name>
<dbReference type="AlphaFoldDB" id="A0A1B6MIA6"/>
<organism evidence="1">
    <name type="scientific">Graphocephala atropunctata</name>
    <dbReference type="NCBI Taxonomy" id="36148"/>
    <lineage>
        <taxon>Eukaryota</taxon>
        <taxon>Metazoa</taxon>
        <taxon>Ecdysozoa</taxon>
        <taxon>Arthropoda</taxon>
        <taxon>Hexapoda</taxon>
        <taxon>Insecta</taxon>
        <taxon>Pterygota</taxon>
        <taxon>Neoptera</taxon>
        <taxon>Paraneoptera</taxon>
        <taxon>Hemiptera</taxon>
        <taxon>Auchenorrhyncha</taxon>
        <taxon>Membracoidea</taxon>
        <taxon>Cicadellidae</taxon>
        <taxon>Cicadellinae</taxon>
        <taxon>Cicadellini</taxon>
        <taxon>Graphocephala</taxon>
    </lineage>
</organism>
<proteinExistence type="predicted"/>
<evidence type="ECO:0000313" key="1">
    <source>
        <dbReference type="EMBL" id="JAT35656.1"/>
    </source>
</evidence>
<dbReference type="EMBL" id="GEBQ01004321">
    <property type="protein sequence ID" value="JAT35656.1"/>
    <property type="molecule type" value="Transcribed_RNA"/>
</dbReference>
<feature type="non-terminal residue" evidence="1">
    <location>
        <position position="110"/>
    </location>
</feature>
<protein>
    <submittedName>
        <fullName evidence="1">Uncharacterized protein</fullName>
    </submittedName>
</protein>
<gene>
    <name evidence="1" type="ORF">g.54058</name>
</gene>
<accession>A0A1B6MIA6</accession>
<feature type="non-terminal residue" evidence="1">
    <location>
        <position position="1"/>
    </location>
</feature>
<reference evidence="1" key="1">
    <citation type="submission" date="2015-11" db="EMBL/GenBank/DDBJ databases">
        <title>De novo transcriptome assembly of four potential Pierce s Disease insect vectors from Arizona vineyards.</title>
        <authorList>
            <person name="Tassone E.E."/>
        </authorList>
    </citation>
    <scope>NUCLEOTIDE SEQUENCE</scope>
</reference>
<sequence length="110" mass="12318">NNLSLHTSDTLTPDLETNSTTLFSEQNTVSTSTSSLATNVSREEEDILNMPLILLPFPTENVTDEETLRNVSIKRDLEILKIFIEGIPCRSKMLSQSFRNITEVASRSSE</sequence>